<dbReference type="Gene3D" id="3.30.590.10">
    <property type="entry name" value="Glutamine synthetase/guanido kinase, catalytic domain"/>
    <property type="match status" value="1"/>
</dbReference>
<organism evidence="7 8">
    <name type="scientific">Anaerococcus hydrogenalis DSM 7454</name>
    <dbReference type="NCBI Taxonomy" id="561177"/>
    <lineage>
        <taxon>Bacteria</taxon>
        <taxon>Bacillati</taxon>
        <taxon>Bacillota</taxon>
        <taxon>Tissierellia</taxon>
        <taxon>Tissierellales</taxon>
        <taxon>Peptoniphilaceae</taxon>
        <taxon>Anaerococcus</taxon>
    </lineage>
</organism>
<dbReference type="eggNOG" id="COG3869">
    <property type="taxonomic scope" value="Bacteria"/>
</dbReference>
<dbReference type="InterPro" id="IPR022414">
    <property type="entry name" value="ATP-guanido_PTrfase_cat"/>
</dbReference>
<evidence type="ECO:0000313" key="7">
    <source>
        <dbReference type="EMBL" id="EEB35067.1"/>
    </source>
</evidence>
<keyword evidence="2 5" id="KW-0547">Nucleotide-binding</keyword>
<keyword evidence="4 5" id="KW-0067">ATP-binding</keyword>
<evidence type="ECO:0000256" key="3">
    <source>
        <dbReference type="ARBA" id="ARBA00022777"/>
    </source>
</evidence>
<sequence>MNEKGSLEIIESFREIYGDDLILIDELDEITLNKLINAGIISPDSMNKEAVIGLVFSDDHILVINDGDHVSINITNFGEEIKLAYDRAMEIEGDLDKKLDFSFSPQYGYLTSLGRNSGNGIEIRLKMFLFGLLDNSQAYLSLKSSLAHEGIYLTRYIPEYFKSYDDDIYILKNFGNYRKDMGEYLENFENILDTIVRNERRFRRDFQSLNGINDEDIKDTIKILEDNLYSKNLKSLTSMVNCLYDLKKYNVLGFSTKLSNQEIDYLIFNITKNKYKGNRDEERYEFFNSYMEAR</sequence>
<keyword evidence="3 5" id="KW-0418">Kinase</keyword>
<comment type="similarity">
    <text evidence="5">Belongs to the ATP:guanido phosphotransferase family.</text>
</comment>
<gene>
    <name evidence="7" type="ORF">ANHYDRO_02120</name>
</gene>
<evidence type="ECO:0000256" key="2">
    <source>
        <dbReference type="ARBA" id="ARBA00022741"/>
    </source>
</evidence>
<protein>
    <recommendedName>
        <fullName evidence="6">Phosphagen kinase C-terminal domain-containing protein</fullName>
    </recommendedName>
</protein>
<dbReference type="SUPFAM" id="SSF55931">
    <property type="entry name" value="Glutamine synthetase/guanido kinase"/>
    <property type="match status" value="1"/>
</dbReference>
<dbReference type="GO" id="GO:0005524">
    <property type="term" value="F:ATP binding"/>
    <property type="evidence" value="ECO:0007669"/>
    <property type="project" value="UniProtKB-UniRule"/>
</dbReference>
<dbReference type="AlphaFoldDB" id="B6WBY4"/>
<comment type="caution">
    <text evidence="5">Lacks conserved residue(s) required for the propagation of feature annotation.</text>
</comment>
<evidence type="ECO:0000259" key="6">
    <source>
        <dbReference type="PROSITE" id="PS51510"/>
    </source>
</evidence>
<reference evidence="7 8" key="2">
    <citation type="submission" date="2008-10" db="EMBL/GenBank/DDBJ databases">
        <title>Draft genome sequence of Anaerococcus hydrogenalis (DSM 7454).</title>
        <authorList>
            <person name="Sudarsanam P."/>
            <person name="Ley R."/>
            <person name="Guruge J."/>
            <person name="Turnbaugh P.J."/>
            <person name="Mahowald M."/>
            <person name="Liep D."/>
            <person name="Gordon J."/>
        </authorList>
    </citation>
    <scope>NUCLEOTIDE SEQUENCE [LARGE SCALE GENOMIC DNA]</scope>
    <source>
        <strain evidence="7 8">DSM 7454</strain>
    </source>
</reference>
<keyword evidence="1 5" id="KW-0808">Transferase</keyword>
<comment type="caution">
    <text evidence="7">The sequence shown here is derived from an EMBL/GenBank/DDBJ whole genome shotgun (WGS) entry which is preliminary data.</text>
</comment>
<dbReference type="Proteomes" id="UP000005451">
    <property type="component" value="Unassembled WGS sequence"/>
</dbReference>
<dbReference type="InterPro" id="IPR014746">
    <property type="entry name" value="Gln_synth/guanido_kin_cat_dom"/>
</dbReference>
<dbReference type="EMBL" id="ABXA01000051">
    <property type="protein sequence ID" value="EEB35067.1"/>
    <property type="molecule type" value="Genomic_DNA"/>
</dbReference>
<feature type="binding site" evidence="5">
    <location>
        <begin position="154"/>
        <end position="159"/>
    </location>
    <ligand>
        <name>ATP</name>
        <dbReference type="ChEBI" id="CHEBI:30616"/>
    </ligand>
</feature>
<dbReference type="STRING" id="561177.ANHYDRO_02120"/>
<evidence type="ECO:0000256" key="4">
    <source>
        <dbReference type="ARBA" id="ARBA00022840"/>
    </source>
</evidence>
<name>B6WBY4_9FIRM</name>
<dbReference type="Pfam" id="PF00217">
    <property type="entry name" value="ATP-gua_Ptrans"/>
    <property type="match status" value="1"/>
</dbReference>
<dbReference type="GO" id="GO:0016301">
    <property type="term" value="F:kinase activity"/>
    <property type="evidence" value="ECO:0007669"/>
    <property type="project" value="UniProtKB-KW"/>
</dbReference>
<dbReference type="PROSITE" id="PS51510">
    <property type="entry name" value="PHOSPHAGEN_KINASE_C"/>
    <property type="match status" value="1"/>
</dbReference>
<evidence type="ECO:0000256" key="1">
    <source>
        <dbReference type="ARBA" id="ARBA00022679"/>
    </source>
</evidence>
<proteinExistence type="inferred from homology"/>
<accession>B6WBY4</accession>
<feature type="domain" description="Phosphagen kinase C-terminal" evidence="6">
    <location>
        <begin position="1"/>
        <end position="202"/>
    </location>
</feature>
<reference evidence="7 8" key="1">
    <citation type="submission" date="2008-09" db="EMBL/GenBank/DDBJ databases">
        <authorList>
            <person name="Fulton L."/>
            <person name="Clifton S."/>
            <person name="Fulton B."/>
            <person name="Xu J."/>
            <person name="Minx P."/>
            <person name="Pepin K.H."/>
            <person name="Johnson M."/>
            <person name="Thiruvilangam P."/>
            <person name="Bhonagiri V."/>
            <person name="Nash W.E."/>
            <person name="Mardis E.R."/>
            <person name="Wilson R.K."/>
        </authorList>
    </citation>
    <scope>NUCLEOTIDE SEQUENCE [LARGE SCALE GENOMIC DNA]</scope>
    <source>
        <strain evidence="7 8">DSM 7454</strain>
    </source>
</reference>
<evidence type="ECO:0000256" key="5">
    <source>
        <dbReference type="PROSITE-ProRule" id="PRU00843"/>
    </source>
</evidence>
<feature type="binding site" evidence="5">
    <location>
        <begin position="122"/>
        <end position="126"/>
    </location>
    <ligand>
        <name>ATP</name>
        <dbReference type="ChEBI" id="CHEBI:30616"/>
    </ligand>
</feature>
<evidence type="ECO:0000313" key="8">
    <source>
        <dbReference type="Proteomes" id="UP000005451"/>
    </source>
</evidence>